<dbReference type="AlphaFoldDB" id="A0A1Z4M266"/>
<dbReference type="Proteomes" id="UP000218418">
    <property type="component" value="Chromosome"/>
</dbReference>
<name>A0A1Z4M266_9CYAN</name>
<sequence>MNQSKTHILPLIASVGIFFGNIYLASPAYANSNKPEPKAKTESVNKKNTPKQEAKKPPAKTVDEPKLEPDNSPLFTWKKWSRPRYYNYAVCRERYGNVICLSPRGAREVNW</sequence>
<organism evidence="2 3">
    <name type="scientific">Calothrix parasitica NIES-267</name>
    <dbReference type="NCBI Taxonomy" id="1973488"/>
    <lineage>
        <taxon>Bacteria</taxon>
        <taxon>Bacillati</taxon>
        <taxon>Cyanobacteriota</taxon>
        <taxon>Cyanophyceae</taxon>
        <taxon>Nostocales</taxon>
        <taxon>Calotrichaceae</taxon>
        <taxon>Calothrix</taxon>
    </lineage>
</organism>
<reference evidence="2 3" key="1">
    <citation type="submission" date="2017-06" db="EMBL/GenBank/DDBJ databases">
        <title>Genome sequencing of cyanobaciteial culture collection at National Institute for Environmental Studies (NIES).</title>
        <authorList>
            <person name="Hirose Y."/>
            <person name="Shimura Y."/>
            <person name="Fujisawa T."/>
            <person name="Nakamura Y."/>
            <person name="Kawachi M."/>
        </authorList>
    </citation>
    <scope>NUCLEOTIDE SEQUENCE [LARGE SCALE GENOMIC DNA]</scope>
    <source>
        <strain evidence="2 3">NIES-267</strain>
    </source>
</reference>
<protein>
    <submittedName>
        <fullName evidence="2">Uncharacterized protein</fullName>
    </submittedName>
</protein>
<gene>
    <name evidence="2" type="ORF">NIES267_71180</name>
</gene>
<evidence type="ECO:0000256" key="1">
    <source>
        <dbReference type="SAM" id="MobiDB-lite"/>
    </source>
</evidence>
<feature type="compositionally biased region" description="Basic and acidic residues" evidence="1">
    <location>
        <begin position="35"/>
        <end position="69"/>
    </location>
</feature>
<keyword evidence="3" id="KW-1185">Reference proteome</keyword>
<evidence type="ECO:0000313" key="3">
    <source>
        <dbReference type="Proteomes" id="UP000218418"/>
    </source>
</evidence>
<proteinExistence type="predicted"/>
<accession>A0A1Z4M266</accession>
<dbReference type="EMBL" id="AP018227">
    <property type="protein sequence ID" value="BAY87594.1"/>
    <property type="molecule type" value="Genomic_DNA"/>
</dbReference>
<feature type="region of interest" description="Disordered" evidence="1">
    <location>
        <begin position="30"/>
        <end position="70"/>
    </location>
</feature>
<evidence type="ECO:0000313" key="2">
    <source>
        <dbReference type="EMBL" id="BAY87594.1"/>
    </source>
</evidence>